<dbReference type="Pfam" id="PF02518">
    <property type="entry name" value="HATPase_c"/>
    <property type="match status" value="1"/>
</dbReference>
<evidence type="ECO:0000256" key="4">
    <source>
        <dbReference type="ARBA" id="ARBA00022553"/>
    </source>
</evidence>
<evidence type="ECO:0000259" key="13">
    <source>
        <dbReference type="PROSITE" id="PS50885"/>
    </source>
</evidence>
<feature type="domain" description="Histidine kinase" evidence="12">
    <location>
        <begin position="241"/>
        <end position="456"/>
    </location>
</feature>
<protein>
    <recommendedName>
        <fullName evidence="3">histidine kinase</fullName>
        <ecNumber evidence="3">2.7.13.3</ecNumber>
    </recommendedName>
</protein>
<comment type="catalytic activity">
    <reaction evidence="1">
        <text>ATP + protein L-histidine = ADP + protein N-phospho-L-histidine.</text>
        <dbReference type="EC" id="2.7.13.3"/>
    </reaction>
</comment>
<proteinExistence type="predicted"/>
<dbReference type="InterPro" id="IPR036097">
    <property type="entry name" value="HisK_dim/P_sf"/>
</dbReference>
<keyword evidence="5" id="KW-0808">Transferase</keyword>
<evidence type="ECO:0000256" key="2">
    <source>
        <dbReference type="ARBA" id="ARBA00004370"/>
    </source>
</evidence>
<geneLocation type="plasmid" evidence="14 15">
    <name>p-SCP1</name>
</geneLocation>
<dbReference type="InterPro" id="IPR050428">
    <property type="entry name" value="TCS_sensor_his_kinase"/>
</dbReference>
<evidence type="ECO:0000256" key="8">
    <source>
        <dbReference type="ARBA" id="ARBA00022989"/>
    </source>
</evidence>
<comment type="subcellular location">
    <subcellularLocation>
        <location evidence="2">Membrane</location>
    </subcellularLocation>
</comment>
<evidence type="ECO:0000256" key="7">
    <source>
        <dbReference type="ARBA" id="ARBA00022777"/>
    </source>
</evidence>
<dbReference type="EC" id="2.7.13.3" evidence="3"/>
<keyword evidence="4" id="KW-0597">Phosphoprotein</keyword>
<dbReference type="InterPro" id="IPR003661">
    <property type="entry name" value="HisK_dim/P_dom"/>
</dbReference>
<dbReference type="Gene3D" id="3.30.565.10">
    <property type="entry name" value="Histidine kinase-like ATPase, C-terminal domain"/>
    <property type="match status" value="1"/>
</dbReference>
<evidence type="ECO:0000256" key="11">
    <source>
        <dbReference type="SAM" id="Phobius"/>
    </source>
</evidence>
<dbReference type="InterPro" id="IPR004358">
    <property type="entry name" value="Sig_transdc_His_kin-like_C"/>
</dbReference>
<dbReference type="InterPro" id="IPR003594">
    <property type="entry name" value="HATPase_dom"/>
</dbReference>
<keyword evidence="8 11" id="KW-1133">Transmembrane helix</keyword>
<feature type="domain" description="HAMP" evidence="13">
    <location>
        <begin position="180"/>
        <end position="233"/>
    </location>
</feature>
<evidence type="ECO:0000256" key="5">
    <source>
        <dbReference type="ARBA" id="ARBA00022679"/>
    </source>
</evidence>
<dbReference type="PRINTS" id="PR00344">
    <property type="entry name" value="BCTRLSENSOR"/>
</dbReference>
<evidence type="ECO:0000259" key="12">
    <source>
        <dbReference type="PROSITE" id="PS50109"/>
    </source>
</evidence>
<feature type="transmembrane region" description="Helical" evidence="11">
    <location>
        <begin position="155"/>
        <end position="178"/>
    </location>
</feature>
<evidence type="ECO:0000256" key="9">
    <source>
        <dbReference type="ARBA" id="ARBA00023012"/>
    </source>
</evidence>
<dbReference type="InterPro" id="IPR005467">
    <property type="entry name" value="His_kinase_dom"/>
</dbReference>
<dbReference type="PANTHER" id="PTHR45436:SF8">
    <property type="entry name" value="HISTIDINE KINASE"/>
    <property type="match status" value="1"/>
</dbReference>
<gene>
    <name evidence="14" type="ORF">GQA70_19830</name>
</gene>
<dbReference type="EMBL" id="CP047167">
    <property type="protein sequence ID" value="QRF68638.1"/>
    <property type="molecule type" value="Genomic_DNA"/>
</dbReference>
<dbReference type="InterPro" id="IPR036890">
    <property type="entry name" value="HATPase_C_sf"/>
</dbReference>
<evidence type="ECO:0000256" key="1">
    <source>
        <dbReference type="ARBA" id="ARBA00000085"/>
    </source>
</evidence>
<dbReference type="PANTHER" id="PTHR45436">
    <property type="entry name" value="SENSOR HISTIDINE KINASE YKOH"/>
    <property type="match status" value="1"/>
</dbReference>
<dbReference type="RefSeq" id="WP_023851568.1">
    <property type="nucleotide sequence ID" value="NZ_CP047167.1"/>
</dbReference>
<evidence type="ECO:0000313" key="14">
    <source>
        <dbReference type="EMBL" id="QRF68638.1"/>
    </source>
</evidence>
<dbReference type="PROSITE" id="PS50885">
    <property type="entry name" value="HAMP"/>
    <property type="match status" value="1"/>
</dbReference>
<dbReference type="SMART" id="SM00388">
    <property type="entry name" value="HisKA"/>
    <property type="match status" value="1"/>
</dbReference>
<keyword evidence="9" id="KW-0902">Two-component regulatory system</keyword>
<keyword evidence="10 11" id="KW-0472">Membrane</keyword>
<keyword evidence="15" id="KW-1185">Reference proteome</keyword>
<accession>A0ABX7FE17</accession>
<keyword evidence="14" id="KW-0614">Plasmid</keyword>
<dbReference type="Proteomes" id="UP000596387">
    <property type="component" value="Plasmid p-SCP1"/>
</dbReference>
<organism evidence="14 15">
    <name type="scientific">Ponticoccus alexandrii</name>
    <dbReference type="NCBI Taxonomy" id="1943633"/>
    <lineage>
        <taxon>Bacteria</taxon>
        <taxon>Pseudomonadati</taxon>
        <taxon>Pseudomonadota</taxon>
        <taxon>Alphaproteobacteria</taxon>
        <taxon>Rhodobacterales</taxon>
        <taxon>Roseobacteraceae</taxon>
        <taxon>Ponticoccus</taxon>
    </lineage>
</organism>
<dbReference type="InterPro" id="IPR003660">
    <property type="entry name" value="HAMP_dom"/>
</dbReference>
<evidence type="ECO:0000313" key="15">
    <source>
        <dbReference type="Proteomes" id="UP000596387"/>
    </source>
</evidence>
<dbReference type="Gene3D" id="1.10.287.130">
    <property type="match status" value="1"/>
</dbReference>
<dbReference type="SUPFAM" id="SSF47384">
    <property type="entry name" value="Homodimeric domain of signal transducing histidine kinase"/>
    <property type="match status" value="1"/>
</dbReference>
<dbReference type="CDD" id="cd00075">
    <property type="entry name" value="HATPase"/>
    <property type="match status" value="1"/>
</dbReference>
<evidence type="ECO:0000256" key="6">
    <source>
        <dbReference type="ARBA" id="ARBA00022692"/>
    </source>
</evidence>
<evidence type="ECO:0000256" key="10">
    <source>
        <dbReference type="ARBA" id="ARBA00023136"/>
    </source>
</evidence>
<sequence length="463" mass="50394">MDRGDILSGDAFAAVLRSALAFVVVLVLFGWVTLTYLERSLLDELGQDVQQRWNIIAAEHESESQDHVAEAIETMSQRTTGPHHAAALFNGAGEFVAGNILSRPEGQGLQIGPLDHAAAAPQAMALDYIYFTGPLSNRTLTVGLRLDLLYRTQVLVFRALTISGFIVILTMLTVGYFLSARSLQRLRDIESALSRTSDGDTEVRIAENGGNTQIDRIARQMNTHFDRLSRMMATTRNTAAATAHDLKSPLGRAYLSLEKATSLVERGDDPADALADTQAELDTMRVIFDTYLQLSRIEASGTERLTLRVDLKALVIDMVETFAPIAEDSGQAFSFDFKELDNFSVMGDGQMLQQMVANLFDNAVTHGSEGNVITVSLGHEKGRIRIIVADTGPGIPDDSKEKVFEPFQRLDPSRSKPGTGLGLALVRAIAEKHGGQVTLRDNHPGLIVDLSLPAVVNPDKLAP</sequence>
<evidence type="ECO:0000256" key="3">
    <source>
        <dbReference type="ARBA" id="ARBA00012438"/>
    </source>
</evidence>
<keyword evidence="6 11" id="KW-0812">Transmembrane</keyword>
<feature type="transmembrane region" description="Helical" evidence="11">
    <location>
        <begin position="12"/>
        <end position="37"/>
    </location>
</feature>
<dbReference type="SUPFAM" id="SSF55874">
    <property type="entry name" value="ATPase domain of HSP90 chaperone/DNA topoisomerase II/histidine kinase"/>
    <property type="match status" value="1"/>
</dbReference>
<dbReference type="GO" id="GO:0016301">
    <property type="term" value="F:kinase activity"/>
    <property type="evidence" value="ECO:0007669"/>
    <property type="project" value="UniProtKB-KW"/>
</dbReference>
<dbReference type="SMART" id="SM00387">
    <property type="entry name" value="HATPase_c"/>
    <property type="match status" value="1"/>
</dbReference>
<reference evidence="14 15" key="1">
    <citation type="submission" date="2019-12" db="EMBL/GenBank/DDBJ databases">
        <title>Complete Genome Sequence of a Quorum-Sensing Bacterium,Rhodobacteraceae bacterium C31, Isolated from a marine microalgae symbiotic bacteria.</title>
        <authorList>
            <person name="Zhang Y."/>
        </authorList>
    </citation>
    <scope>NUCLEOTIDE SEQUENCE [LARGE SCALE GENOMIC DNA]</scope>
    <source>
        <strain evidence="14 15">C31</strain>
        <plasmid evidence="14 15">p-SCP1</plasmid>
    </source>
</reference>
<dbReference type="PROSITE" id="PS50109">
    <property type="entry name" value="HIS_KIN"/>
    <property type="match status" value="1"/>
</dbReference>
<keyword evidence="7 14" id="KW-0418">Kinase</keyword>
<name>A0ABX7FE17_9RHOB</name>